<dbReference type="InterPro" id="IPR052255">
    <property type="entry name" value="RNA_pol_II_subunit5-mediator"/>
</dbReference>
<dbReference type="GO" id="GO:0019212">
    <property type="term" value="F:phosphatase inhibitor activity"/>
    <property type="evidence" value="ECO:0007669"/>
    <property type="project" value="TreeGrafter"/>
</dbReference>
<dbReference type="PANTHER" id="PTHR15111:SF0">
    <property type="entry name" value="UNCONVENTIONAL PREFOLDIN RPB5 INTERACTOR 1"/>
    <property type="match status" value="1"/>
</dbReference>
<dbReference type="GO" id="GO:0003714">
    <property type="term" value="F:transcription corepressor activity"/>
    <property type="evidence" value="ECO:0007669"/>
    <property type="project" value="TreeGrafter"/>
</dbReference>
<dbReference type="eggNOG" id="ENOG502RP8H">
    <property type="taxonomic scope" value="Eukaryota"/>
</dbReference>
<comment type="caution">
    <text evidence="4">The sequence shown here is derived from an EMBL/GenBank/DDBJ whole genome shotgun (WGS) entry which is preliminary data.</text>
</comment>
<feature type="region of interest" description="Disordered" evidence="2">
    <location>
        <begin position="183"/>
        <end position="233"/>
    </location>
</feature>
<feature type="region of interest" description="Disordered" evidence="2">
    <location>
        <begin position="256"/>
        <end position="303"/>
    </location>
</feature>
<evidence type="ECO:0000256" key="1">
    <source>
        <dbReference type="SAM" id="Coils"/>
    </source>
</evidence>
<sequence length="570" mass="63049">MDASALARVERQRAELETNITKLRKALRHWQALEIDYEGLREEFLGLPEDSSPEECLQAAKDSKPELVDEKELQELLLDTSSRPRRPTKLVELLSKRVEYVSRNINTVRKQLSDAEKKRNALLLAEEPNHQDEAGLPMAEITEELDDEGNVTSSKVQTPGSDAARLVDVLKKAGVEDLEDLNGTITKVSPSSNPEDAAKSQSQNTVDTESQYTNLSIDELPTNSNDTPDEAELRREMLQYSRGLDEIGAIVAELELEEETSDVVDDVDGDLDLDLDSEMDTEEETEEDSEDDSGKSNRGLFLSRGYQKRMEELQEKLGLKNVGRGLGAQVAIDQLQKEQRPPAAEAARKAAILRDDQSKKSSLKPAKSDLAEAESTKRRSGRKKVAFSSELAIAAENPPTTISEPAKISSGATERLQLRPINDSVVEREAGEDDTEATAPAPPAPTAAKQSRFKAARQSQPQTLMFAAPMGFPKGKLKDKSTPQPPSKIVSTTLVERPSPKATAAPDPNNFSDQDHQREIARDYQQHRIKRILAQEGGFLGNAEEGEITPLEDEEIGRRVSRFKAAQIRR</sequence>
<evidence type="ECO:0000313" key="5">
    <source>
        <dbReference type="Proteomes" id="UP000019473"/>
    </source>
</evidence>
<dbReference type="GO" id="GO:0000122">
    <property type="term" value="P:negative regulation of transcription by RNA polymerase II"/>
    <property type="evidence" value="ECO:0007669"/>
    <property type="project" value="TreeGrafter"/>
</dbReference>
<feature type="compositionally biased region" description="Polar residues" evidence="2">
    <location>
        <begin position="183"/>
        <end position="226"/>
    </location>
</feature>
<feature type="compositionally biased region" description="Basic and acidic residues" evidence="2">
    <location>
        <begin position="366"/>
        <end position="377"/>
    </location>
</feature>
<dbReference type="InterPro" id="IPR024325">
    <property type="entry name" value="DUF3835"/>
</dbReference>
<dbReference type="PANTHER" id="PTHR15111">
    <property type="entry name" value="RNA POLYMERASE II SUBUNIT 5-MEDIATING PROTEIN NNX3"/>
    <property type="match status" value="1"/>
</dbReference>
<protein>
    <recommendedName>
        <fullName evidence="3">DUF3835 domain-containing protein</fullName>
    </recommendedName>
</protein>
<dbReference type="HOGENOM" id="CLU_030204_0_0_1"/>
<feature type="compositionally biased region" description="Basic and acidic residues" evidence="2">
    <location>
        <begin position="335"/>
        <end position="359"/>
    </location>
</feature>
<keyword evidence="5" id="KW-1185">Reference proteome</keyword>
<reference evidence="4 5" key="1">
    <citation type="submission" date="2013-03" db="EMBL/GenBank/DDBJ databases">
        <title>The Genome Sequence of Cladophialophora yegresii CBS 114405.</title>
        <authorList>
            <consortium name="The Broad Institute Genomics Platform"/>
            <person name="Cuomo C."/>
            <person name="de Hoog S."/>
            <person name="Gorbushina A."/>
            <person name="Walker B."/>
            <person name="Young S.K."/>
            <person name="Zeng Q."/>
            <person name="Gargeya S."/>
            <person name="Fitzgerald M."/>
            <person name="Haas B."/>
            <person name="Abouelleil A."/>
            <person name="Allen A.W."/>
            <person name="Alvarado L."/>
            <person name="Arachchi H.M."/>
            <person name="Berlin A.M."/>
            <person name="Chapman S.B."/>
            <person name="Gainer-Dewar J."/>
            <person name="Goldberg J."/>
            <person name="Griggs A."/>
            <person name="Gujja S."/>
            <person name="Hansen M."/>
            <person name="Howarth C."/>
            <person name="Imamovic A."/>
            <person name="Ireland A."/>
            <person name="Larimer J."/>
            <person name="McCowan C."/>
            <person name="Murphy C."/>
            <person name="Pearson M."/>
            <person name="Poon T.W."/>
            <person name="Priest M."/>
            <person name="Roberts A."/>
            <person name="Saif S."/>
            <person name="Shea T."/>
            <person name="Sisk P."/>
            <person name="Sykes S."/>
            <person name="Wortman J."/>
            <person name="Nusbaum C."/>
            <person name="Birren B."/>
        </authorList>
    </citation>
    <scope>NUCLEOTIDE SEQUENCE [LARGE SCALE GENOMIC DNA]</scope>
    <source>
        <strain evidence="4 5">CBS 114405</strain>
    </source>
</reference>
<proteinExistence type="predicted"/>
<feature type="region of interest" description="Disordered" evidence="2">
    <location>
        <begin position="333"/>
        <end position="515"/>
    </location>
</feature>
<dbReference type="GO" id="GO:0003682">
    <property type="term" value="F:chromatin binding"/>
    <property type="evidence" value="ECO:0007669"/>
    <property type="project" value="TreeGrafter"/>
</dbReference>
<dbReference type="AlphaFoldDB" id="W9WLG9"/>
<dbReference type="InterPro" id="IPR039553">
    <property type="entry name" value="Prefoldin-like"/>
</dbReference>
<dbReference type="OrthoDB" id="21413at2759"/>
<keyword evidence="1" id="KW-0175">Coiled coil</keyword>
<evidence type="ECO:0000256" key="2">
    <source>
        <dbReference type="SAM" id="MobiDB-lite"/>
    </source>
</evidence>
<dbReference type="GeneID" id="19176398"/>
<organism evidence="4 5">
    <name type="scientific">Cladophialophora yegresii CBS 114405</name>
    <dbReference type="NCBI Taxonomy" id="1182544"/>
    <lineage>
        <taxon>Eukaryota</taxon>
        <taxon>Fungi</taxon>
        <taxon>Dikarya</taxon>
        <taxon>Ascomycota</taxon>
        <taxon>Pezizomycotina</taxon>
        <taxon>Eurotiomycetes</taxon>
        <taxon>Chaetothyriomycetidae</taxon>
        <taxon>Chaetothyriales</taxon>
        <taxon>Herpotrichiellaceae</taxon>
        <taxon>Cladophialophora</taxon>
    </lineage>
</organism>
<dbReference type="Proteomes" id="UP000019473">
    <property type="component" value="Unassembled WGS sequence"/>
</dbReference>
<feature type="compositionally biased region" description="Acidic residues" evidence="2">
    <location>
        <begin position="256"/>
        <end position="291"/>
    </location>
</feature>
<feature type="domain" description="DUF3835" evidence="3">
    <location>
        <begin position="491"/>
        <end position="567"/>
    </location>
</feature>
<evidence type="ECO:0000313" key="4">
    <source>
        <dbReference type="EMBL" id="EXJ65446.1"/>
    </source>
</evidence>
<name>W9WLG9_9EURO</name>
<dbReference type="VEuPathDB" id="FungiDB:A1O7_01787"/>
<dbReference type="EMBL" id="AMGW01000001">
    <property type="protein sequence ID" value="EXJ65446.1"/>
    <property type="molecule type" value="Genomic_DNA"/>
</dbReference>
<dbReference type="Pfam" id="PF12927">
    <property type="entry name" value="DUF3835"/>
    <property type="match status" value="1"/>
</dbReference>
<feature type="coiled-coil region" evidence="1">
    <location>
        <begin position="6"/>
        <end position="33"/>
    </location>
</feature>
<dbReference type="Pfam" id="PF13758">
    <property type="entry name" value="Prefoldin_3"/>
    <property type="match status" value="1"/>
</dbReference>
<evidence type="ECO:0000259" key="3">
    <source>
        <dbReference type="Pfam" id="PF12927"/>
    </source>
</evidence>
<dbReference type="RefSeq" id="XP_007754013.1">
    <property type="nucleotide sequence ID" value="XM_007755823.1"/>
</dbReference>
<accession>W9WLG9</accession>
<gene>
    <name evidence="4" type="ORF">A1O7_01787</name>
</gene>